<feature type="active site" description="Cysteine sulfenic acid (-SOH) intermediate; for peroxidase activity" evidence="14">
    <location>
        <position position="46"/>
    </location>
</feature>
<dbReference type="FunFam" id="3.40.30.10:FF:000118">
    <property type="entry name" value="Peroxiredoxin AhpE"/>
    <property type="match status" value="1"/>
</dbReference>
<dbReference type="OrthoDB" id="9812811at2"/>
<dbReference type="SUPFAM" id="SSF52833">
    <property type="entry name" value="Thioredoxin-like"/>
    <property type="match status" value="1"/>
</dbReference>
<evidence type="ECO:0000256" key="10">
    <source>
        <dbReference type="ARBA" id="ARBA00067009"/>
    </source>
</evidence>
<evidence type="ECO:0000256" key="11">
    <source>
        <dbReference type="ARBA" id="ARBA00068979"/>
    </source>
</evidence>
<feature type="domain" description="Thioredoxin" evidence="15">
    <location>
        <begin position="3"/>
        <end position="153"/>
    </location>
</feature>
<dbReference type="GO" id="GO:0004601">
    <property type="term" value="F:peroxidase activity"/>
    <property type="evidence" value="ECO:0007669"/>
    <property type="project" value="UniProtKB-KW"/>
</dbReference>
<dbReference type="RefSeq" id="WP_091725636.1">
    <property type="nucleotide sequence ID" value="NZ_LT629757.1"/>
</dbReference>
<dbReference type="PIRSF" id="PIRSF000239">
    <property type="entry name" value="AHPC"/>
    <property type="match status" value="1"/>
</dbReference>
<evidence type="ECO:0000313" key="16">
    <source>
        <dbReference type="EMBL" id="SDR82806.1"/>
    </source>
</evidence>
<dbReference type="EMBL" id="LT629757">
    <property type="protein sequence ID" value="SDR82806.1"/>
    <property type="molecule type" value="Genomic_DNA"/>
</dbReference>
<accession>A0A1H1M7V0</accession>
<keyword evidence="1" id="KW-0575">Peroxidase</keyword>
<reference evidence="17" key="1">
    <citation type="submission" date="2016-10" db="EMBL/GenBank/DDBJ databases">
        <authorList>
            <person name="Varghese N."/>
            <person name="Submissions S."/>
        </authorList>
    </citation>
    <scope>NUCLEOTIDE SEQUENCE [LARGE SCALE GENOMIC DNA]</scope>
    <source>
        <strain evidence="17">DSM 22127</strain>
    </source>
</reference>
<evidence type="ECO:0000256" key="6">
    <source>
        <dbReference type="ARBA" id="ARBA00052774"/>
    </source>
</evidence>
<evidence type="ECO:0000256" key="8">
    <source>
        <dbReference type="ARBA" id="ARBA00060973"/>
    </source>
</evidence>
<keyword evidence="17" id="KW-1185">Reference proteome</keyword>
<evidence type="ECO:0000256" key="3">
    <source>
        <dbReference type="ARBA" id="ARBA00023002"/>
    </source>
</evidence>
<name>A0A1H1M7V0_9ACTN</name>
<dbReference type="AlphaFoldDB" id="A0A1H1M7V0"/>
<evidence type="ECO:0000313" key="17">
    <source>
        <dbReference type="Proteomes" id="UP000198859"/>
    </source>
</evidence>
<dbReference type="InterPro" id="IPR024706">
    <property type="entry name" value="Peroxiredoxin_AhpC-typ"/>
</dbReference>
<dbReference type="InterPro" id="IPR036249">
    <property type="entry name" value="Thioredoxin-like_sf"/>
</dbReference>
<comment type="catalytic activity">
    <reaction evidence="6">
        <text>[mycoredoxin]-L-dithiol + a hydroperoxide = [mycoredoxin]-L-disulfide + an alcohol + H2O</text>
        <dbReference type="Rhea" id="RHEA:62640"/>
        <dbReference type="Rhea" id="RHEA-COMP:16137"/>
        <dbReference type="Rhea" id="RHEA-COMP:16138"/>
        <dbReference type="ChEBI" id="CHEBI:15377"/>
        <dbReference type="ChEBI" id="CHEBI:29950"/>
        <dbReference type="ChEBI" id="CHEBI:30879"/>
        <dbReference type="ChEBI" id="CHEBI:35924"/>
        <dbReference type="ChEBI" id="CHEBI:50058"/>
        <dbReference type="EC" id="1.11.1.29"/>
    </reaction>
</comment>
<evidence type="ECO:0000256" key="5">
    <source>
        <dbReference type="ARBA" id="ARBA00032824"/>
    </source>
</evidence>
<evidence type="ECO:0000256" key="14">
    <source>
        <dbReference type="PIRSR" id="PIRSR000239-1"/>
    </source>
</evidence>
<comment type="subunit">
    <text evidence="9">Homodimer. Forms both dimers and octamers; a tightly-associated dimer and a ring-like octamer.</text>
</comment>
<dbReference type="Proteomes" id="UP000198859">
    <property type="component" value="Chromosome I"/>
</dbReference>
<sequence>MTLPNGSPAPDFTLTDQHGQDVTLSEVGRDKAVLLVFYPYAFSGVCTGELTGLRDRLGDFETAASTVLTLSCDPIYAQRAMADRDGIFFPMLSDFWPHGAVASSYGVFDQRTGSATRSSFVIDREGVVRWSVHHPLGRARDLDEHARQLAALV</sequence>
<dbReference type="EC" id="1.11.1.29" evidence="10"/>
<keyword evidence="4" id="KW-0676">Redox-active center</keyword>
<dbReference type="PROSITE" id="PS51352">
    <property type="entry name" value="THIOREDOXIN_2"/>
    <property type="match status" value="1"/>
</dbReference>
<evidence type="ECO:0000256" key="12">
    <source>
        <dbReference type="ARBA" id="ARBA00082991"/>
    </source>
</evidence>
<evidence type="ECO:0000256" key="13">
    <source>
        <dbReference type="ARBA" id="ARBA00083736"/>
    </source>
</evidence>
<comment type="function">
    <text evidence="7">Thiol-specific peroxidase that catalyzes the reduction of hydrogen peroxide and organic hydroperoxides to water and alcohols, respectively. Plays a role in cell protection against oxidative stress by detoxifying peroxides. May represent an important antioxidant defense against cytotoxic peroxides, especially peroxynitrite, which can be formed by activated macrophages during infection.</text>
</comment>
<evidence type="ECO:0000259" key="15">
    <source>
        <dbReference type="PROSITE" id="PS51352"/>
    </source>
</evidence>
<dbReference type="InterPro" id="IPR050455">
    <property type="entry name" value="Tpx_Peroxidase_subfamily"/>
</dbReference>
<protein>
    <recommendedName>
        <fullName evidence="11">Alkyl hydroperoxide reductase E</fullName>
        <ecNumber evidence="10">1.11.1.29</ecNumber>
    </recommendedName>
    <alternativeName>
        <fullName evidence="12">Mycoredoxin-dependent peroxiredoxin</fullName>
    </alternativeName>
    <alternativeName>
        <fullName evidence="13">Peroxiredoxin AhpE</fullName>
    </alternativeName>
    <alternativeName>
        <fullName evidence="5">Thioredoxin peroxidase</fullName>
    </alternativeName>
</protein>
<dbReference type="InterPro" id="IPR000866">
    <property type="entry name" value="AhpC/TSA"/>
</dbReference>
<evidence type="ECO:0000256" key="7">
    <source>
        <dbReference type="ARBA" id="ARBA00056930"/>
    </source>
</evidence>
<dbReference type="InterPro" id="IPR013766">
    <property type="entry name" value="Thioredoxin_domain"/>
</dbReference>
<evidence type="ECO:0000256" key="4">
    <source>
        <dbReference type="ARBA" id="ARBA00023284"/>
    </source>
</evidence>
<proteinExistence type="inferred from homology"/>
<evidence type="ECO:0000256" key="1">
    <source>
        <dbReference type="ARBA" id="ARBA00022559"/>
    </source>
</evidence>
<keyword evidence="2" id="KW-0049">Antioxidant</keyword>
<dbReference type="PANTHER" id="PTHR43110">
    <property type="entry name" value="THIOL PEROXIDASE"/>
    <property type="match status" value="1"/>
</dbReference>
<comment type="similarity">
    <text evidence="8">Belongs to the peroxiredoxin family. AhpE subfamily.</text>
</comment>
<evidence type="ECO:0000256" key="2">
    <source>
        <dbReference type="ARBA" id="ARBA00022862"/>
    </source>
</evidence>
<dbReference type="Gene3D" id="3.40.30.10">
    <property type="entry name" value="Glutaredoxin"/>
    <property type="match status" value="1"/>
</dbReference>
<dbReference type="Pfam" id="PF00578">
    <property type="entry name" value="AhpC-TSA"/>
    <property type="match status" value="1"/>
</dbReference>
<gene>
    <name evidence="16" type="ORF">SAMN04488570_0497</name>
</gene>
<keyword evidence="3" id="KW-0560">Oxidoreductase</keyword>
<dbReference type="PANTHER" id="PTHR43110:SF1">
    <property type="entry name" value="THIOL PEROXIDASE"/>
    <property type="match status" value="1"/>
</dbReference>
<organism evidence="16 17">
    <name type="scientific">Nocardioides scoriae</name>
    <dbReference type="NCBI Taxonomy" id="642780"/>
    <lineage>
        <taxon>Bacteria</taxon>
        <taxon>Bacillati</taxon>
        <taxon>Actinomycetota</taxon>
        <taxon>Actinomycetes</taxon>
        <taxon>Propionibacteriales</taxon>
        <taxon>Nocardioidaceae</taxon>
        <taxon>Nocardioides</taxon>
    </lineage>
</organism>
<dbReference type="CDD" id="cd03018">
    <property type="entry name" value="PRX_AhpE_like"/>
    <property type="match status" value="1"/>
</dbReference>
<evidence type="ECO:0000256" key="9">
    <source>
        <dbReference type="ARBA" id="ARBA00065226"/>
    </source>
</evidence>
<dbReference type="STRING" id="642780.SAMN04488570_0497"/>